<organism evidence="9 10">
    <name type="scientific">Pararhodobacter zhoushanensis</name>
    <dbReference type="NCBI Taxonomy" id="2479545"/>
    <lineage>
        <taxon>Bacteria</taxon>
        <taxon>Pseudomonadati</taxon>
        <taxon>Pseudomonadota</taxon>
        <taxon>Alphaproteobacteria</taxon>
        <taxon>Rhodobacterales</taxon>
        <taxon>Paracoccaceae</taxon>
        <taxon>Pararhodobacter</taxon>
    </lineage>
</organism>
<dbReference type="InterPro" id="IPR012341">
    <property type="entry name" value="6hp_glycosidase-like_sf"/>
</dbReference>
<evidence type="ECO:0000256" key="1">
    <source>
        <dbReference type="ARBA" id="ARBA00000966"/>
    </source>
</evidence>
<accession>A0ABT3GYD6</accession>
<evidence type="ECO:0000256" key="5">
    <source>
        <dbReference type="ARBA" id="ARBA00023001"/>
    </source>
</evidence>
<dbReference type="Pfam" id="PF01270">
    <property type="entry name" value="Glyco_hydro_8"/>
    <property type="match status" value="1"/>
</dbReference>
<evidence type="ECO:0000256" key="7">
    <source>
        <dbReference type="ARBA" id="ARBA00023326"/>
    </source>
</evidence>
<evidence type="ECO:0000256" key="2">
    <source>
        <dbReference type="ARBA" id="ARBA00009209"/>
    </source>
</evidence>
<name>A0ABT3GYD6_9RHOB</name>
<dbReference type="Proteomes" id="UP001208938">
    <property type="component" value="Unassembled WGS sequence"/>
</dbReference>
<dbReference type="InterPro" id="IPR008928">
    <property type="entry name" value="6-hairpin_glycosidase_sf"/>
</dbReference>
<evidence type="ECO:0000313" key="9">
    <source>
        <dbReference type="EMBL" id="MCW1932570.1"/>
    </source>
</evidence>
<evidence type="ECO:0000313" key="10">
    <source>
        <dbReference type="Proteomes" id="UP001208938"/>
    </source>
</evidence>
<dbReference type="SUPFAM" id="SSF48208">
    <property type="entry name" value="Six-hairpin glycosidases"/>
    <property type="match status" value="1"/>
</dbReference>
<keyword evidence="6" id="KW-0326">Glycosidase</keyword>
<dbReference type="InterPro" id="IPR006311">
    <property type="entry name" value="TAT_signal"/>
</dbReference>
<dbReference type="EMBL" id="JAPDFL010000001">
    <property type="protein sequence ID" value="MCW1932570.1"/>
    <property type="molecule type" value="Genomic_DNA"/>
</dbReference>
<keyword evidence="7" id="KW-0119">Carbohydrate metabolism</keyword>
<evidence type="ECO:0000256" key="6">
    <source>
        <dbReference type="ARBA" id="ARBA00023295"/>
    </source>
</evidence>
<gene>
    <name evidence="9" type="ORF">OKW52_09960</name>
</gene>
<dbReference type="PRINTS" id="PR00735">
    <property type="entry name" value="GLHYDRLASE8"/>
</dbReference>
<keyword evidence="4 9" id="KW-0378">Hydrolase</keyword>
<dbReference type="InterPro" id="IPR002037">
    <property type="entry name" value="Glyco_hydro_8"/>
</dbReference>
<keyword evidence="7" id="KW-0624">Polysaccharide degradation</keyword>
<feature type="chain" id="PRO_5045681738" description="cellulase" evidence="8">
    <location>
        <begin position="25"/>
        <end position="362"/>
    </location>
</feature>
<comment type="caution">
    <text evidence="9">The sequence shown here is derived from an EMBL/GenBank/DDBJ whole genome shotgun (WGS) entry which is preliminary data.</text>
</comment>
<keyword evidence="5" id="KW-0136">Cellulose degradation</keyword>
<feature type="signal peptide" evidence="8">
    <location>
        <begin position="1"/>
        <end position="24"/>
    </location>
</feature>
<dbReference type="PROSITE" id="PS51318">
    <property type="entry name" value="TAT"/>
    <property type="match status" value="1"/>
</dbReference>
<dbReference type="RefSeq" id="WP_264505559.1">
    <property type="nucleotide sequence ID" value="NZ_JAPDFL010000001.1"/>
</dbReference>
<reference evidence="9 10" key="1">
    <citation type="submission" date="2022-10" db="EMBL/GenBank/DDBJ databases">
        <title>Pararhodobacter sp. nov., isolated from marine algae.</title>
        <authorList>
            <person name="Choi B.J."/>
            <person name="Kim J.M."/>
            <person name="Lee J.K."/>
            <person name="Choi D.G."/>
            <person name="Jeon C.O."/>
        </authorList>
    </citation>
    <scope>NUCLEOTIDE SEQUENCE [LARGE SCALE GENOMIC DNA]</scope>
    <source>
        <strain evidence="9 10">ZQ420</strain>
    </source>
</reference>
<keyword evidence="10" id="KW-1185">Reference proteome</keyword>
<proteinExistence type="inferred from homology"/>
<dbReference type="EC" id="3.2.1.4" evidence="3"/>
<comment type="catalytic activity">
    <reaction evidence="1">
        <text>Endohydrolysis of (1-&gt;4)-beta-D-glucosidic linkages in cellulose, lichenin and cereal beta-D-glucans.</text>
        <dbReference type="EC" id="3.2.1.4"/>
    </reaction>
</comment>
<protein>
    <recommendedName>
        <fullName evidence="3">cellulase</fullName>
        <ecNumber evidence="3">3.2.1.4</ecNumber>
    </recommendedName>
</protein>
<dbReference type="Gene3D" id="1.50.10.10">
    <property type="match status" value="1"/>
</dbReference>
<evidence type="ECO:0000256" key="3">
    <source>
        <dbReference type="ARBA" id="ARBA00012601"/>
    </source>
</evidence>
<keyword evidence="8" id="KW-0732">Signal</keyword>
<evidence type="ECO:0000256" key="4">
    <source>
        <dbReference type="ARBA" id="ARBA00022801"/>
    </source>
</evidence>
<evidence type="ECO:0000256" key="8">
    <source>
        <dbReference type="SAM" id="SignalP"/>
    </source>
</evidence>
<dbReference type="GO" id="GO:0016787">
    <property type="term" value="F:hydrolase activity"/>
    <property type="evidence" value="ECO:0007669"/>
    <property type="project" value="UniProtKB-KW"/>
</dbReference>
<comment type="similarity">
    <text evidence="2">Belongs to the glycosyl hydrolase 8 (cellulase D) family.</text>
</comment>
<sequence length="362" mass="38561">MNRRNFLTLLGAAPAFAAAGGASAQGYLATADLSVSAAPVWDAWKAAYLRADGRVVDGLQHNASHSEGQGYGALLATEFNDLDAFARIVEWSEMNLAVRGDGLLAWRYLPEESNRVPDLNNASDGDLFYAWAMVRAATRFDDRSYLGRAQITAAALVDRCVVDSMANPAEKIFLPAAQGFVHADRQVFNPCYIMPLALRELAAATGVVELAQVAQHAEAILQRVAVSGPVPDWLQVTASGIGPADGFSSAAGYEAMRIPLYLIWSGLKSHPAVSQMMRVYEQTVLPGAPVPTRIEPSTGAVLEASNDPGYRALAALINCTGNPGSVGSDMPAFDPTQPYYPATLQMFAMIAANQVSPECVPI</sequence>